<keyword evidence="4" id="KW-1185">Reference proteome</keyword>
<proteinExistence type="inferred from homology"/>
<dbReference type="Proteomes" id="UP000799437">
    <property type="component" value="Unassembled WGS sequence"/>
</dbReference>
<dbReference type="OrthoDB" id="5550464at2759"/>
<evidence type="ECO:0000313" key="4">
    <source>
        <dbReference type="Proteomes" id="UP000799437"/>
    </source>
</evidence>
<dbReference type="Pfam" id="PF01774">
    <property type="entry name" value="UreD"/>
    <property type="match status" value="1"/>
</dbReference>
<gene>
    <name evidence="3" type="ORF">EJ05DRAFT_471706</name>
</gene>
<dbReference type="HAMAP" id="MF_01384">
    <property type="entry name" value="UreD"/>
    <property type="match status" value="1"/>
</dbReference>
<evidence type="ECO:0000256" key="1">
    <source>
        <dbReference type="ARBA" id="ARBA00007177"/>
    </source>
</evidence>
<dbReference type="InterPro" id="IPR002669">
    <property type="entry name" value="UreD"/>
</dbReference>
<dbReference type="AlphaFoldDB" id="A0A6A6WKR0"/>
<organism evidence="3 4">
    <name type="scientific">Pseudovirgaria hyperparasitica</name>
    <dbReference type="NCBI Taxonomy" id="470096"/>
    <lineage>
        <taxon>Eukaryota</taxon>
        <taxon>Fungi</taxon>
        <taxon>Dikarya</taxon>
        <taxon>Ascomycota</taxon>
        <taxon>Pezizomycotina</taxon>
        <taxon>Dothideomycetes</taxon>
        <taxon>Dothideomycetes incertae sedis</taxon>
        <taxon>Acrospermales</taxon>
        <taxon>Acrospermaceae</taxon>
        <taxon>Pseudovirgaria</taxon>
    </lineage>
</organism>
<protein>
    <submittedName>
        <fullName evidence="3">Urease accessory protein-like protein UreD</fullName>
    </submittedName>
</protein>
<dbReference type="PANTHER" id="PTHR33643">
    <property type="entry name" value="UREASE ACCESSORY PROTEIN D"/>
    <property type="match status" value="1"/>
</dbReference>
<keyword evidence="2" id="KW-0143">Chaperone</keyword>
<dbReference type="GeneID" id="54484075"/>
<sequence length="332" mass="37098">MSFSNPFSLSSSRPGNGNILVSLLPPSTPVLQTLSYQYPLKLIAPNPITANDRLVYTVFILTYGGGLVAGDTILLDVTLAPLTRLTLLTQGSTKIYNTPDRKKLTQQYTVASIADGSALCYLPDPVQPFARSAFSQTQVYNLQSRTNSSICVCDWVCEGRPARNETWSFYSYTSKNEVWLTGSGELEAPQKKRLLIRDNLIMDDNGSFSTGLRERVDGQGIFGTLIIHGSMFEQLGNHFMNEFEHLPRMGNRKWDDHVEQVVTDPIQAARLSRQGREKTDGLLWTSAKVRGSVLVKFGAKEVEGARRWLYAMFKAEGTVEREFGERALLCLR</sequence>
<dbReference type="GO" id="GO:0016151">
    <property type="term" value="F:nickel cation binding"/>
    <property type="evidence" value="ECO:0007669"/>
    <property type="project" value="InterPro"/>
</dbReference>
<reference evidence="3" key="1">
    <citation type="journal article" date="2020" name="Stud. Mycol.">
        <title>101 Dothideomycetes genomes: a test case for predicting lifestyles and emergence of pathogens.</title>
        <authorList>
            <person name="Haridas S."/>
            <person name="Albert R."/>
            <person name="Binder M."/>
            <person name="Bloem J."/>
            <person name="Labutti K."/>
            <person name="Salamov A."/>
            <person name="Andreopoulos B."/>
            <person name="Baker S."/>
            <person name="Barry K."/>
            <person name="Bills G."/>
            <person name="Bluhm B."/>
            <person name="Cannon C."/>
            <person name="Castanera R."/>
            <person name="Culley D."/>
            <person name="Daum C."/>
            <person name="Ezra D."/>
            <person name="Gonzalez J."/>
            <person name="Henrissat B."/>
            <person name="Kuo A."/>
            <person name="Liang C."/>
            <person name="Lipzen A."/>
            <person name="Lutzoni F."/>
            <person name="Magnuson J."/>
            <person name="Mondo S."/>
            <person name="Nolan M."/>
            <person name="Ohm R."/>
            <person name="Pangilinan J."/>
            <person name="Park H.-J."/>
            <person name="Ramirez L."/>
            <person name="Alfaro M."/>
            <person name="Sun H."/>
            <person name="Tritt A."/>
            <person name="Yoshinaga Y."/>
            <person name="Zwiers L.-H."/>
            <person name="Turgeon B."/>
            <person name="Goodwin S."/>
            <person name="Spatafora J."/>
            <person name="Crous P."/>
            <person name="Grigoriev I."/>
        </authorList>
    </citation>
    <scope>NUCLEOTIDE SEQUENCE</scope>
    <source>
        <strain evidence="3">CBS 121739</strain>
    </source>
</reference>
<name>A0A6A6WKR0_9PEZI</name>
<dbReference type="PANTHER" id="PTHR33643:SF1">
    <property type="entry name" value="UREASE ACCESSORY PROTEIN D"/>
    <property type="match status" value="1"/>
</dbReference>
<comment type="similarity">
    <text evidence="1">Belongs to the UreD family.</text>
</comment>
<dbReference type="RefSeq" id="XP_033605207.1">
    <property type="nucleotide sequence ID" value="XM_033743021.1"/>
</dbReference>
<accession>A0A6A6WKR0</accession>
<evidence type="ECO:0000313" key="3">
    <source>
        <dbReference type="EMBL" id="KAF2762756.1"/>
    </source>
</evidence>
<dbReference type="EMBL" id="ML996565">
    <property type="protein sequence ID" value="KAF2762756.1"/>
    <property type="molecule type" value="Genomic_DNA"/>
</dbReference>
<evidence type="ECO:0000256" key="2">
    <source>
        <dbReference type="ARBA" id="ARBA00023186"/>
    </source>
</evidence>